<dbReference type="EnsemblMetazoa" id="AALB002380-RA">
    <property type="protein sequence ID" value="AALB002380-PA"/>
    <property type="gene ID" value="AALB002380"/>
</dbReference>
<dbReference type="Gene3D" id="3.40.1800.20">
    <property type="match status" value="1"/>
</dbReference>
<dbReference type="SMART" id="SM00868">
    <property type="entry name" value="zf-AD"/>
    <property type="match status" value="1"/>
</dbReference>
<proteinExistence type="predicted"/>
<organism evidence="2 3">
    <name type="scientific">Anopheles albimanus</name>
    <name type="common">New world malaria mosquito</name>
    <dbReference type="NCBI Taxonomy" id="7167"/>
    <lineage>
        <taxon>Eukaryota</taxon>
        <taxon>Metazoa</taxon>
        <taxon>Ecdysozoa</taxon>
        <taxon>Arthropoda</taxon>
        <taxon>Hexapoda</taxon>
        <taxon>Insecta</taxon>
        <taxon>Pterygota</taxon>
        <taxon>Neoptera</taxon>
        <taxon>Endopterygota</taxon>
        <taxon>Diptera</taxon>
        <taxon>Nematocera</taxon>
        <taxon>Culicoidea</taxon>
        <taxon>Culicidae</taxon>
        <taxon>Anophelinae</taxon>
        <taxon>Anopheles</taxon>
    </lineage>
</organism>
<feature type="compositionally biased region" description="Pro residues" evidence="1">
    <location>
        <begin position="270"/>
        <end position="280"/>
    </location>
</feature>
<dbReference type="STRING" id="7167.A0A182F7C1"/>
<dbReference type="InterPro" id="IPR012934">
    <property type="entry name" value="Znf_AD"/>
</dbReference>
<reference evidence="2 3" key="1">
    <citation type="journal article" date="2017" name="G3 (Bethesda)">
        <title>The Physical Genome Mapping of Anopheles albimanus Corrected Scaffold Misassemblies and Identified Interarm Rearrangements in Genus Anopheles.</title>
        <authorList>
            <person name="Artemov G.N."/>
            <person name="Peery A.N."/>
            <person name="Jiang X."/>
            <person name="Tu Z."/>
            <person name="Stegniy V.N."/>
            <person name="Sharakhova M.V."/>
            <person name="Sharakhov I.V."/>
        </authorList>
    </citation>
    <scope>NUCLEOTIDE SEQUENCE [LARGE SCALE GENOMIC DNA]</scope>
    <source>
        <strain evidence="2 3">ALBI9_A</strain>
    </source>
</reference>
<protein>
    <submittedName>
        <fullName evidence="2">Uncharacterized protein</fullName>
    </submittedName>
</protein>
<feature type="region of interest" description="Disordered" evidence="1">
    <location>
        <begin position="115"/>
        <end position="314"/>
    </location>
</feature>
<dbReference type="AlphaFoldDB" id="A0A182F7C1"/>
<sequence>MTDTKEAQVELVVDVSKCCRLCLVADEEQKYGYIFKHALLTENSVSIVEAIQKVTGLDVSSDARLPERICYGCCTKLEDSFRFINEVVSNNEILLELVNPESSKVEQAGYALNFEDASGNESPGRAPKPPERVPESPERTHEPPERAQEPPERVQESPGRVPESPERALEPPSPRQRNNRKSRETTPAGSNEDDSTGTCSDGEPSDAPASADELDAVNLIVKKFINNRETKSRPPCGDKRRKVHRCSLCDKMVALGTTDNDEDTKEPSSKSPPPPTPRDPSPTRRTTPNDLGPISDANGHGLHAAAATRKTKQK</sequence>
<accession>A0A182F7C1</accession>
<dbReference type="GO" id="GO:0008270">
    <property type="term" value="F:zinc ion binding"/>
    <property type="evidence" value="ECO:0007669"/>
    <property type="project" value="UniProtKB-UniRule"/>
</dbReference>
<dbReference type="SUPFAM" id="SSF57716">
    <property type="entry name" value="Glucocorticoid receptor-like (DNA-binding domain)"/>
    <property type="match status" value="1"/>
</dbReference>
<dbReference type="VEuPathDB" id="VectorBase:AALB20_035212"/>
<dbReference type="Proteomes" id="UP000069272">
    <property type="component" value="Chromosome 2R"/>
</dbReference>
<reference evidence="2" key="2">
    <citation type="submission" date="2022-08" db="UniProtKB">
        <authorList>
            <consortium name="EnsemblMetazoa"/>
        </authorList>
    </citation>
    <scope>IDENTIFICATION</scope>
    <source>
        <strain evidence="2">STECLA/ALBI9_A</strain>
    </source>
</reference>
<feature type="compositionally biased region" description="Basic and acidic residues" evidence="1">
    <location>
        <begin position="128"/>
        <end position="155"/>
    </location>
</feature>
<dbReference type="Pfam" id="PF07776">
    <property type="entry name" value="zf-AD"/>
    <property type="match status" value="1"/>
</dbReference>
<evidence type="ECO:0000313" key="2">
    <source>
        <dbReference type="EnsemblMetazoa" id="AALB002380-PA"/>
    </source>
</evidence>
<dbReference type="PROSITE" id="PS51915">
    <property type="entry name" value="ZAD"/>
    <property type="match status" value="1"/>
</dbReference>
<name>A0A182F7C1_ANOAL</name>
<evidence type="ECO:0000256" key="1">
    <source>
        <dbReference type="SAM" id="MobiDB-lite"/>
    </source>
</evidence>
<keyword evidence="3" id="KW-1185">Reference proteome</keyword>
<dbReference type="GO" id="GO:0005634">
    <property type="term" value="C:nucleus"/>
    <property type="evidence" value="ECO:0007669"/>
    <property type="project" value="InterPro"/>
</dbReference>
<dbReference type="VEuPathDB" id="VectorBase:AALB002380"/>
<evidence type="ECO:0000313" key="3">
    <source>
        <dbReference type="Proteomes" id="UP000069272"/>
    </source>
</evidence>
<feature type="compositionally biased region" description="Basic and acidic residues" evidence="1">
    <location>
        <begin position="226"/>
        <end position="238"/>
    </location>
</feature>